<dbReference type="InterPro" id="IPR045039">
    <property type="entry name" value="NSI-like"/>
</dbReference>
<gene>
    <name evidence="4" type="ORF">PL11_004420</name>
</gene>
<dbReference type="GO" id="GO:0008080">
    <property type="term" value="F:N-acetyltransferase activity"/>
    <property type="evidence" value="ECO:0007669"/>
    <property type="project" value="InterPro"/>
</dbReference>
<protein>
    <submittedName>
        <fullName evidence="4">N-acetyltransferase</fullName>
    </submittedName>
</protein>
<accession>A0A1S6QL71</accession>
<evidence type="ECO:0000313" key="5">
    <source>
        <dbReference type="Proteomes" id="UP000030361"/>
    </source>
</evidence>
<keyword evidence="5" id="KW-1185">Reference proteome</keyword>
<evidence type="ECO:0000259" key="3">
    <source>
        <dbReference type="PROSITE" id="PS51186"/>
    </source>
</evidence>
<organism evidence="4 5">
    <name type="scientific">Lentilactobacillus curieae</name>
    <dbReference type="NCBI Taxonomy" id="1138822"/>
    <lineage>
        <taxon>Bacteria</taxon>
        <taxon>Bacillati</taxon>
        <taxon>Bacillota</taxon>
        <taxon>Bacilli</taxon>
        <taxon>Lactobacillales</taxon>
        <taxon>Lactobacillaceae</taxon>
        <taxon>Lentilactobacillus</taxon>
    </lineage>
</organism>
<evidence type="ECO:0000256" key="1">
    <source>
        <dbReference type="ARBA" id="ARBA00022679"/>
    </source>
</evidence>
<feature type="domain" description="N-acetyltransferase" evidence="3">
    <location>
        <begin position="1"/>
        <end position="125"/>
    </location>
</feature>
<dbReference type="SUPFAM" id="SSF55729">
    <property type="entry name" value="Acyl-CoA N-acyltransferases (Nat)"/>
    <property type="match status" value="1"/>
</dbReference>
<dbReference type="OrthoDB" id="9775804at2"/>
<dbReference type="InterPro" id="IPR000182">
    <property type="entry name" value="GNAT_dom"/>
</dbReference>
<dbReference type="GO" id="GO:0005737">
    <property type="term" value="C:cytoplasm"/>
    <property type="evidence" value="ECO:0007669"/>
    <property type="project" value="TreeGrafter"/>
</dbReference>
<dbReference type="PROSITE" id="PS51186">
    <property type="entry name" value="GNAT"/>
    <property type="match status" value="1"/>
</dbReference>
<dbReference type="PANTHER" id="PTHR43626">
    <property type="entry name" value="ACYL-COA N-ACYLTRANSFERASE"/>
    <property type="match status" value="1"/>
</dbReference>
<dbReference type="Pfam" id="PF13508">
    <property type="entry name" value="Acetyltransf_7"/>
    <property type="match status" value="1"/>
</dbReference>
<sequence length="125" mass="14208">MVSELKQLYDSVEWYAYTQNPQNLYVAVQNSLSVFQAWDKDKLVGQIRAVGDGISILYIQDILISPDYQNQGIGTALIKRMLGAYPNVRQRVLLTEEAPDVRHFYEKCGFISADQGETVAFVMLQ</sequence>
<dbReference type="CDD" id="cd04301">
    <property type="entry name" value="NAT_SF"/>
    <property type="match status" value="1"/>
</dbReference>
<proteinExistence type="predicted"/>
<dbReference type="Proteomes" id="UP000030361">
    <property type="component" value="Chromosome"/>
</dbReference>
<dbReference type="AlphaFoldDB" id="A0A1S6QL71"/>
<dbReference type="Gene3D" id="3.40.630.30">
    <property type="match status" value="1"/>
</dbReference>
<evidence type="ECO:0000313" key="4">
    <source>
        <dbReference type="EMBL" id="AQW22323.1"/>
    </source>
</evidence>
<dbReference type="InterPro" id="IPR016181">
    <property type="entry name" value="Acyl_CoA_acyltransferase"/>
</dbReference>
<dbReference type="PANTHER" id="PTHR43626:SF4">
    <property type="entry name" value="GCN5-RELATED N-ACETYLTRANSFERASE 2, CHLOROPLASTIC"/>
    <property type="match status" value="1"/>
</dbReference>
<keyword evidence="1 4" id="KW-0808">Transferase</keyword>
<dbReference type="EMBL" id="CP018906">
    <property type="protein sequence ID" value="AQW22323.1"/>
    <property type="molecule type" value="Genomic_DNA"/>
</dbReference>
<reference evidence="4 5" key="1">
    <citation type="journal article" date="2015" name="Genome Announc.">
        <title>Genome Sequence of Lactobacillus curieae CCTCC M 2011381T, a Novel Producer of Gamma-aminobutyric Acid.</title>
        <authorList>
            <person name="Wang Y."/>
            <person name="Wang Y."/>
            <person name="Lang C."/>
            <person name="Wei D."/>
            <person name="Xu P."/>
            <person name="Xie J."/>
        </authorList>
    </citation>
    <scope>NUCLEOTIDE SEQUENCE [LARGE SCALE GENOMIC DNA]</scope>
    <source>
        <strain evidence="4 5">CCTCC M 2011381</strain>
    </source>
</reference>
<evidence type="ECO:0000256" key="2">
    <source>
        <dbReference type="ARBA" id="ARBA00023315"/>
    </source>
</evidence>
<keyword evidence="2" id="KW-0012">Acyltransferase</keyword>
<name>A0A1S6QL71_9LACO</name>
<dbReference type="KEGG" id="lcu:PL11_004420"/>
<dbReference type="eggNOG" id="COG0454">
    <property type="taxonomic scope" value="Bacteria"/>
</dbReference>